<comment type="similarity">
    <text evidence="1">Belongs to the aldo/keto reductase family.</text>
</comment>
<evidence type="ECO:0000256" key="4">
    <source>
        <dbReference type="PIRSR" id="PIRSR000097-1"/>
    </source>
</evidence>
<dbReference type="RefSeq" id="WP_102816401.1">
    <property type="nucleotide sequence ID" value="NZ_CP179918.1"/>
</dbReference>
<sequence length="280" mass="32073">MNNKVKQLLLADGQSMPQEGFGLYKITDQSTITSAIKYAYDAGYRLFDTAQLYKNEAEVGNALQELGLPREDLFITTKVSEPNQGFKQTITSVKDSLQKLKLDYVNLLLIHWPIERAFFDTWAALEELKKEGLTRSIGVSNYQMIHLQYLATQAHEMPVINQIERHPRLNQQPLLQYDKEHDIVTQAWSPLGRGTILDNPTLNKIAANHHKSAAQVVLRWHLQSGVAFIPKSVHEARIKQNINIYDFTLSDEEMTAINNLNNFTRVGKEPALVYEYNLKY</sequence>
<dbReference type="PANTHER" id="PTHR43827:SF3">
    <property type="entry name" value="NADP-DEPENDENT OXIDOREDUCTASE DOMAIN-CONTAINING PROTEIN"/>
    <property type="match status" value="1"/>
</dbReference>
<reference evidence="8" key="2">
    <citation type="submission" date="2015-10" db="EMBL/GenBank/DDBJ databases">
        <authorList>
            <person name="Gilbert D.G."/>
        </authorList>
    </citation>
    <scope>NUCLEOTIDE SEQUENCE</scope>
    <source>
        <strain evidence="9">20-2</strain>
        <strain evidence="8">3c6</strain>
    </source>
</reference>
<dbReference type="FunFam" id="3.20.20.100:FF:000002">
    <property type="entry name" value="2,5-diketo-D-gluconic acid reductase A"/>
    <property type="match status" value="1"/>
</dbReference>
<dbReference type="EMBL" id="LN887600">
    <property type="protein sequence ID" value="CUR41124.1"/>
    <property type="molecule type" value="Genomic_DNA"/>
</dbReference>
<accession>A0A0U5F4R5</accession>
<dbReference type="Proteomes" id="UP000235484">
    <property type="component" value="Unassembled WGS sequence"/>
</dbReference>
<dbReference type="PROSITE" id="PS00062">
    <property type="entry name" value="ALDOKETO_REDUCTASE_2"/>
    <property type="match status" value="1"/>
</dbReference>
<evidence type="ECO:0000313" key="9">
    <source>
        <dbReference type="EMBL" id="CUR41124.1"/>
    </source>
</evidence>
<dbReference type="SUPFAM" id="SSF51430">
    <property type="entry name" value="NAD(P)-linked oxidoreductase"/>
    <property type="match status" value="1"/>
</dbReference>
<evidence type="ECO:0000256" key="5">
    <source>
        <dbReference type="PIRSR" id="PIRSR000097-2"/>
    </source>
</evidence>
<keyword evidence="2" id="KW-0521">NADP</keyword>
<evidence type="ECO:0000256" key="2">
    <source>
        <dbReference type="ARBA" id="ARBA00022857"/>
    </source>
</evidence>
<organism evidence="8">
    <name type="scientific">Limosilactobacillus reuteri</name>
    <name type="common">Lactobacillus reuteri</name>
    <dbReference type="NCBI Taxonomy" id="1598"/>
    <lineage>
        <taxon>Bacteria</taxon>
        <taxon>Bacillati</taxon>
        <taxon>Bacillota</taxon>
        <taxon>Bacilli</taxon>
        <taxon>Lactobacillales</taxon>
        <taxon>Lactobacillaceae</taxon>
        <taxon>Limosilactobacillus</taxon>
    </lineage>
</organism>
<feature type="active site" description="Proton donor" evidence="4">
    <location>
        <position position="53"/>
    </location>
</feature>
<dbReference type="EMBL" id="LN887448">
    <property type="protein sequence ID" value="CUR39481.1"/>
    <property type="molecule type" value="Genomic_DNA"/>
</dbReference>
<protein>
    <submittedName>
        <fullName evidence="8">Oxidoreductase of aldo/keto reductase family, subgroup 1</fullName>
    </submittedName>
</protein>
<dbReference type="InterPro" id="IPR018170">
    <property type="entry name" value="Aldo/ket_reductase_CS"/>
</dbReference>
<evidence type="ECO:0000313" key="10">
    <source>
        <dbReference type="Proteomes" id="UP000235484"/>
    </source>
</evidence>
<reference evidence="10" key="1">
    <citation type="submission" date="2015-10" db="EMBL/GenBank/DDBJ databases">
        <authorList>
            <person name="Crossman L.C."/>
        </authorList>
    </citation>
    <scope>NUCLEOTIDE SEQUENCE [LARGE SCALE GENOMIC DNA]</scope>
    <source>
        <strain evidence="10">20-2</strain>
    </source>
</reference>
<dbReference type="PROSITE" id="PS00063">
    <property type="entry name" value="ALDOKETO_REDUCTASE_3"/>
    <property type="match status" value="1"/>
</dbReference>
<feature type="site" description="Lowers pKa of active site Tyr" evidence="6">
    <location>
        <position position="78"/>
    </location>
</feature>
<dbReference type="CDD" id="cd19071">
    <property type="entry name" value="AKR_AKR1-5-like"/>
    <property type="match status" value="1"/>
</dbReference>
<dbReference type="Gene3D" id="3.20.20.100">
    <property type="entry name" value="NADP-dependent oxidoreductase domain"/>
    <property type="match status" value="1"/>
</dbReference>
<dbReference type="InterPro" id="IPR023210">
    <property type="entry name" value="NADP_OxRdtase_dom"/>
</dbReference>
<proteinExistence type="inferred from homology"/>
<dbReference type="InterPro" id="IPR020471">
    <property type="entry name" value="AKR"/>
</dbReference>
<evidence type="ECO:0000256" key="3">
    <source>
        <dbReference type="ARBA" id="ARBA00023002"/>
    </source>
</evidence>
<name>A0A0U5F4R5_LIMRT</name>
<keyword evidence="3" id="KW-0560">Oxidoreductase</keyword>
<feature type="domain" description="NADP-dependent oxidoreductase" evidence="7">
    <location>
        <begin position="28"/>
        <end position="261"/>
    </location>
</feature>
<dbReference type="PANTHER" id="PTHR43827">
    <property type="entry name" value="2,5-DIKETO-D-GLUCONIC ACID REDUCTASE"/>
    <property type="match status" value="1"/>
</dbReference>
<evidence type="ECO:0000259" key="7">
    <source>
        <dbReference type="Pfam" id="PF00248"/>
    </source>
</evidence>
<dbReference type="PIRSF" id="PIRSF000097">
    <property type="entry name" value="AKR"/>
    <property type="match status" value="1"/>
</dbReference>
<evidence type="ECO:0000256" key="1">
    <source>
        <dbReference type="ARBA" id="ARBA00007905"/>
    </source>
</evidence>
<dbReference type="PROSITE" id="PS00798">
    <property type="entry name" value="ALDOKETO_REDUCTASE_1"/>
    <property type="match status" value="1"/>
</dbReference>
<dbReference type="GO" id="GO:0016616">
    <property type="term" value="F:oxidoreductase activity, acting on the CH-OH group of donors, NAD or NADP as acceptor"/>
    <property type="evidence" value="ECO:0007669"/>
    <property type="project" value="UniProtKB-ARBA"/>
</dbReference>
<dbReference type="Pfam" id="PF00248">
    <property type="entry name" value="Aldo_ket_red"/>
    <property type="match status" value="1"/>
</dbReference>
<dbReference type="InterPro" id="IPR036812">
    <property type="entry name" value="NAD(P)_OxRdtase_dom_sf"/>
</dbReference>
<evidence type="ECO:0000256" key="6">
    <source>
        <dbReference type="PIRSR" id="PIRSR000097-3"/>
    </source>
</evidence>
<gene>
    <name evidence="9" type="ORF">LRLP16767_LR202_01185</name>
    <name evidence="8" type="ORF">LRLP16767_LR3C6_01448</name>
</gene>
<evidence type="ECO:0000313" key="8">
    <source>
        <dbReference type="EMBL" id="CUR39481.1"/>
    </source>
</evidence>
<dbReference type="AlphaFoldDB" id="A0A0U5F4R5"/>
<feature type="binding site" evidence="5">
    <location>
        <position position="111"/>
    </location>
    <ligand>
        <name>substrate</name>
    </ligand>
</feature>
<dbReference type="PRINTS" id="PR00069">
    <property type="entry name" value="ALDKETRDTASE"/>
</dbReference>